<dbReference type="AlphaFoldDB" id="A0A6B2LRL7"/>
<protein>
    <submittedName>
        <fullName evidence="2">Uncharacterized protein</fullName>
    </submittedName>
</protein>
<organism evidence="2">
    <name type="scientific">Arcella intermedia</name>
    <dbReference type="NCBI Taxonomy" id="1963864"/>
    <lineage>
        <taxon>Eukaryota</taxon>
        <taxon>Amoebozoa</taxon>
        <taxon>Tubulinea</taxon>
        <taxon>Elardia</taxon>
        <taxon>Arcellinida</taxon>
        <taxon>Sphaerothecina</taxon>
        <taxon>Arcellidae</taxon>
        <taxon>Arcella</taxon>
    </lineage>
</organism>
<dbReference type="EMBL" id="GIBP01010707">
    <property type="protein sequence ID" value="NDV39676.1"/>
    <property type="molecule type" value="Transcribed_RNA"/>
</dbReference>
<name>A0A6B2LRL7_9EUKA</name>
<proteinExistence type="predicted"/>
<reference evidence="2" key="1">
    <citation type="journal article" date="2020" name="J. Eukaryot. Microbiol.">
        <title>De novo Sequencing, Assembly and Annotation of the Transcriptome for the Free-Living Testate Amoeba Arcella intermedia.</title>
        <authorList>
            <person name="Ribeiro G.M."/>
            <person name="Porfirio-Sousa A.L."/>
            <person name="Maurer-Alcala X.X."/>
            <person name="Katz L.A."/>
            <person name="Lahr D.J.G."/>
        </authorList>
    </citation>
    <scope>NUCLEOTIDE SEQUENCE</scope>
</reference>
<feature type="region of interest" description="Disordered" evidence="1">
    <location>
        <begin position="1"/>
        <end position="68"/>
    </location>
</feature>
<evidence type="ECO:0000313" key="2">
    <source>
        <dbReference type="EMBL" id="NDV39676.1"/>
    </source>
</evidence>
<feature type="compositionally biased region" description="Pro residues" evidence="1">
    <location>
        <begin position="10"/>
        <end position="27"/>
    </location>
</feature>
<sequence>MSATANPSSNPHPPKTPTPSPPPPSSPAAPRRTNSLWSGTSASQTASSPPRRTGRPTWSSPSCCTSLG</sequence>
<feature type="compositionally biased region" description="Polar residues" evidence="1">
    <location>
        <begin position="36"/>
        <end position="68"/>
    </location>
</feature>
<accession>A0A6B2LRL7</accession>
<evidence type="ECO:0000256" key="1">
    <source>
        <dbReference type="SAM" id="MobiDB-lite"/>
    </source>
</evidence>